<keyword evidence="1" id="KW-0812">Transmembrane</keyword>
<feature type="transmembrane region" description="Helical" evidence="1">
    <location>
        <begin position="231"/>
        <end position="251"/>
    </location>
</feature>
<feature type="transmembrane region" description="Helical" evidence="1">
    <location>
        <begin position="408"/>
        <end position="425"/>
    </location>
</feature>
<keyword evidence="1" id="KW-1133">Transmembrane helix</keyword>
<dbReference type="PANTHER" id="PTHR38454:SF1">
    <property type="entry name" value="INTEGRAL MEMBRANE PROTEIN"/>
    <property type="match status" value="1"/>
</dbReference>
<feature type="transmembrane region" description="Helical" evidence="1">
    <location>
        <begin position="351"/>
        <end position="368"/>
    </location>
</feature>
<comment type="caution">
    <text evidence="2">The sequence shown here is derived from an EMBL/GenBank/DDBJ whole genome shotgun (WGS) entry which is preliminary data.</text>
</comment>
<feature type="transmembrane region" description="Helical" evidence="1">
    <location>
        <begin position="325"/>
        <end position="345"/>
    </location>
</feature>
<keyword evidence="1" id="KW-0472">Membrane</keyword>
<name>A0ABW1TI66_9LACO</name>
<feature type="transmembrane region" description="Helical" evidence="1">
    <location>
        <begin position="12"/>
        <end position="32"/>
    </location>
</feature>
<dbReference type="Pfam" id="PF09586">
    <property type="entry name" value="YfhO"/>
    <property type="match status" value="2"/>
</dbReference>
<keyword evidence="3" id="KW-1185">Reference proteome</keyword>
<gene>
    <name evidence="2" type="ORF">ACFP1C_08430</name>
</gene>
<feature type="transmembrane region" description="Helical" evidence="1">
    <location>
        <begin position="106"/>
        <end position="125"/>
    </location>
</feature>
<sequence length="1026" mass="113710">MEIAHRRWPLWVLYTLAFAVIAALSFGVFGLANRTLIWNMDGITQHYPVMLELHRLLIKSGLAGITGWSWTFGLGADKLTTLAYYVLGDPFAYVLALFPVRMMATGYGVFIVLRLYATGLAFLALAQRYAFRPGGQLLGAVTYAFTGYSLMIGVHHPFFLLPMIWFPLLLVGIDRILRGHGWQLLGWMTGLAILSNFYFAYILGLGSLIYAAIRFWSLQRQGLLAIKWPVALRRFLVAAVSGVFVAGVLLIPSLLMMLKSTRVGTIFANGLWLYPGSYYLKLANAVLTTGSEPTYWAVFGMSGVTFFGCVYVLRHWRENRPLAATLVLMAVGLLFPAVAAFFNVLSTPSNRWLLLAAVPFGLATMVLGDHLNELTKRDRYWLAGSAIGLLVVVYACNGFIFSNPERDLVTYGVFLATTVVVLGSAQWTLRTTVTLLSVVVGANLVNNAWGYYDPNMGSQATDQLRQGDATRYIQDYFDGAQTAVKQQTTFSRVNTAYNFNLLRTVGNNMTMSHGLHGIMSYFSVQNGYVGQFSRDLQNAQVAMNAPLGQADNRTAMDNLLGVKTIFAREDQVANNAALPYGYHAEKRVYPEEPVYGLSNGTGTQLLTTTLNFPLVYTQPTAMTRSAWRHLSAVDRERSLTQTAVTTTATNVKHASYRSPKRTVPYTVTADTIPVVDSTNKVIQYRLQQAVTGQQKGLSQKQLENYGSTIKVPKLTVDKNGLISDQDVQQYEPMVALDRNKAALQRVLTTNQQIVKQTTEVNRQGLRQVTSDALGNPISYTLTLKRPRQAQGTELYLKLDGIKAQRLTTQDKLTAQANNSVLGGTPLSTLTQLNTWRTAMLNPDLGDYWLTVKTRNQTKTFSQFGVDNLSDYEPKSRALLNLGYSTQERDTVSITFNATRQISFKSAKLIAMPFNKSYDRQVHAVQKRGLQQAHVRDNRVMGRLTTTQPSVLATSIPYSTGWRLKVDGQPVKTQVVNDGFVGAKLAAGKHRIQLTYQTPGLLVGSWLTGLGVLGLLGSAGLARWRKR</sequence>
<protein>
    <submittedName>
        <fullName evidence="2">YfhO family protein</fullName>
    </submittedName>
</protein>
<feature type="transmembrane region" description="Helical" evidence="1">
    <location>
        <begin position="56"/>
        <end position="75"/>
    </location>
</feature>
<reference evidence="3" key="1">
    <citation type="journal article" date="2019" name="Int. J. Syst. Evol. Microbiol.">
        <title>The Global Catalogue of Microorganisms (GCM) 10K type strain sequencing project: providing services to taxonomists for standard genome sequencing and annotation.</title>
        <authorList>
            <consortium name="The Broad Institute Genomics Platform"/>
            <consortium name="The Broad Institute Genome Sequencing Center for Infectious Disease"/>
            <person name="Wu L."/>
            <person name="Ma J."/>
        </authorList>
    </citation>
    <scope>NUCLEOTIDE SEQUENCE [LARGE SCALE GENOMIC DNA]</scope>
    <source>
        <strain evidence="3">CCM 8908</strain>
    </source>
</reference>
<feature type="transmembrane region" description="Helical" evidence="1">
    <location>
        <begin position="294"/>
        <end position="313"/>
    </location>
</feature>
<proteinExistence type="predicted"/>
<dbReference type="Proteomes" id="UP001596283">
    <property type="component" value="Unassembled WGS sequence"/>
</dbReference>
<feature type="transmembrane region" description="Helical" evidence="1">
    <location>
        <begin position="184"/>
        <end position="211"/>
    </location>
</feature>
<evidence type="ECO:0000313" key="2">
    <source>
        <dbReference type="EMBL" id="MFC6260962.1"/>
    </source>
</evidence>
<evidence type="ECO:0000256" key="1">
    <source>
        <dbReference type="SAM" id="Phobius"/>
    </source>
</evidence>
<organism evidence="2 3">
    <name type="scientific">Levilactobacillus fujinensis</name>
    <dbReference type="NCBI Taxonomy" id="2486024"/>
    <lineage>
        <taxon>Bacteria</taxon>
        <taxon>Bacillati</taxon>
        <taxon>Bacillota</taxon>
        <taxon>Bacilli</taxon>
        <taxon>Lactobacillales</taxon>
        <taxon>Lactobacillaceae</taxon>
        <taxon>Levilactobacillus</taxon>
    </lineage>
</organism>
<feature type="transmembrane region" description="Helical" evidence="1">
    <location>
        <begin position="1000"/>
        <end position="1021"/>
    </location>
</feature>
<feature type="transmembrane region" description="Helical" evidence="1">
    <location>
        <begin position="137"/>
        <end position="154"/>
    </location>
</feature>
<feature type="transmembrane region" description="Helical" evidence="1">
    <location>
        <begin position="380"/>
        <end position="402"/>
    </location>
</feature>
<dbReference type="RefSeq" id="WP_125686168.1">
    <property type="nucleotide sequence ID" value="NZ_JBHSSI010000048.1"/>
</dbReference>
<evidence type="ECO:0000313" key="3">
    <source>
        <dbReference type="Proteomes" id="UP001596283"/>
    </source>
</evidence>
<feature type="transmembrane region" description="Helical" evidence="1">
    <location>
        <begin position="263"/>
        <end position="282"/>
    </location>
</feature>
<dbReference type="EMBL" id="JBHSSI010000048">
    <property type="protein sequence ID" value="MFC6260962.1"/>
    <property type="molecule type" value="Genomic_DNA"/>
</dbReference>
<dbReference type="PANTHER" id="PTHR38454">
    <property type="entry name" value="INTEGRAL MEMBRANE PROTEIN-RELATED"/>
    <property type="match status" value="1"/>
</dbReference>
<dbReference type="InterPro" id="IPR018580">
    <property type="entry name" value="Uncharacterised_YfhO"/>
</dbReference>
<accession>A0ABW1TI66</accession>